<reference evidence="4" key="1">
    <citation type="submission" date="2020-05" db="EMBL/GenBank/DDBJ databases">
        <authorList>
            <person name="Chiriac C."/>
            <person name="Salcher M."/>
            <person name="Ghai R."/>
            <person name="Kavagutti S V."/>
        </authorList>
    </citation>
    <scope>NUCLEOTIDE SEQUENCE</scope>
</reference>
<evidence type="ECO:0000313" key="4">
    <source>
        <dbReference type="EMBL" id="CAB4732292.1"/>
    </source>
</evidence>
<dbReference type="InterPro" id="IPR028081">
    <property type="entry name" value="Leu-bd"/>
</dbReference>
<evidence type="ECO:0000313" key="5">
    <source>
        <dbReference type="EMBL" id="CAB4900887.1"/>
    </source>
</evidence>
<sequence length="446" mass="46467">MKKASVQVSAALLLGFALIGGACGGRDDSSSGDSTTTTAGDSTETAFIDPAADCTDYKGTQGVTGDTIKIGTVRPESGSYAIYDNVTKGLEAYFKSANAAGGLPAADGKKYQVELIKKNDEYDPAKTPALVKQLVEQDGVFALVGNIGTETNKSVRDYLNENCVPNIALATGSTQWGDANAYPWYISGLPSYATEANAWVSYLEEVNPTAKIALLYQDDDFGQSYKAAIEKAIEGTKITLVAEEGFNPLAGSTTEASVTKLSQSGADTFIVGVGGTACPLTLSFVPATWTPMTMISVTCGSKTALSLAGGKDQGVYMAQPTLDPADPADQSNPKVVEFATQGAAAGLDESAIQGGIASVGWGFGSMFAVGLKNATTVDRAAVMNALYSLKDSTFGLIRDEVTVNTDGAKDPWAIEGFRIVQRENGAWVEKAPVTNEEGKSNSFAGK</sequence>
<evidence type="ECO:0000259" key="2">
    <source>
        <dbReference type="Pfam" id="PF13458"/>
    </source>
</evidence>
<organism evidence="4">
    <name type="scientific">freshwater metagenome</name>
    <dbReference type="NCBI Taxonomy" id="449393"/>
    <lineage>
        <taxon>unclassified sequences</taxon>
        <taxon>metagenomes</taxon>
        <taxon>ecological metagenomes</taxon>
    </lineage>
</organism>
<dbReference type="PANTHER" id="PTHR47235">
    <property type="entry name" value="BLR6548 PROTEIN"/>
    <property type="match status" value="1"/>
</dbReference>
<dbReference type="SUPFAM" id="SSF53822">
    <property type="entry name" value="Periplasmic binding protein-like I"/>
    <property type="match status" value="1"/>
</dbReference>
<dbReference type="AlphaFoldDB" id="A0A6J6SC02"/>
<dbReference type="EMBL" id="CAEZYU010000011">
    <property type="protein sequence ID" value="CAB4732292.1"/>
    <property type="molecule type" value="Genomic_DNA"/>
</dbReference>
<feature type="domain" description="Leucine-binding protein" evidence="2">
    <location>
        <begin position="67"/>
        <end position="394"/>
    </location>
</feature>
<dbReference type="PROSITE" id="PS51257">
    <property type="entry name" value="PROKAR_LIPOPROTEIN"/>
    <property type="match status" value="1"/>
</dbReference>
<proteinExistence type="predicted"/>
<dbReference type="PANTHER" id="PTHR47235:SF1">
    <property type="entry name" value="BLR6548 PROTEIN"/>
    <property type="match status" value="1"/>
</dbReference>
<dbReference type="CDD" id="cd06343">
    <property type="entry name" value="PBP1_ABC_ligand_binding-like"/>
    <property type="match status" value="1"/>
</dbReference>
<evidence type="ECO:0000256" key="1">
    <source>
        <dbReference type="ARBA" id="ARBA00022729"/>
    </source>
</evidence>
<evidence type="ECO:0000313" key="3">
    <source>
        <dbReference type="EMBL" id="CAB4534495.1"/>
    </source>
</evidence>
<gene>
    <name evidence="3" type="ORF">UFOPK1358_00643</name>
    <name evidence="4" type="ORF">UFOPK2766_00395</name>
    <name evidence="5" type="ORF">UFOPK3519_00826</name>
</gene>
<name>A0A6J6SC02_9ZZZZ</name>
<dbReference type="Gene3D" id="3.40.50.2300">
    <property type="match status" value="2"/>
</dbReference>
<keyword evidence="1" id="KW-0732">Signal</keyword>
<dbReference type="Pfam" id="PF13458">
    <property type="entry name" value="Peripla_BP_6"/>
    <property type="match status" value="1"/>
</dbReference>
<accession>A0A6J6SC02</accession>
<protein>
    <submittedName>
        <fullName evidence="4">Unannotated protein</fullName>
    </submittedName>
</protein>
<dbReference type="InterPro" id="IPR028082">
    <property type="entry name" value="Peripla_BP_I"/>
</dbReference>
<dbReference type="EMBL" id="CAEZSF010000044">
    <property type="protein sequence ID" value="CAB4534495.1"/>
    <property type="molecule type" value="Genomic_DNA"/>
</dbReference>
<dbReference type="EMBL" id="CAFBMG010000052">
    <property type="protein sequence ID" value="CAB4900887.1"/>
    <property type="molecule type" value="Genomic_DNA"/>
</dbReference>